<dbReference type="Proteomes" id="UP000271974">
    <property type="component" value="Unassembled WGS sequence"/>
</dbReference>
<feature type="non-terminal residue" evidence="1">
    <location>
        <position position="1"/>
    </location>
</feature>
<name>A0A433TBH9_ELYCH</name>
<dbReference type="EMBL" id="RQTK01000479">
    <property type="protein sequence ID" value="RUS78963.1"/>
    <property type="molecule type" value="Genomic_DNA"/>
</dbReference>
<comment type="caution">
    <text evidence="1">The sequence shown here is derived from an EMBL/GenBank/DDBJ whole genome shotgun (WGS) entry which is preliminary data.</text>
</comment>
<feature type="non-terminal residue" evidence="1">
    <location>
        <position position="132"/>
    </location>
</feature>
<keyword evidence="2" id="KW-1185">Reference proteome</keyword>
<organism evidence="1 2">
    <name type="scientific">Elysia chlorotica</name>
    <name type="common">Eastern emerald elysia</name>
    <name type="synonym">Sea slug</name>
    <dbReference type="NCBI Taxonomy" id="188477"/>
    <lineage>
        <taxon>Eukaryota</taxon>
        <taxon>Metazoa</taxon>
        <taxon>Spiralia</taxon>
        <taxon>Lophotrochozoa</taxon>
        <taxon>Mollusca</taxon>
        <taxon>Gastropoda</taxon>
        <taxon>Heterobranchia</taxon>
        <taxon>Euthyneura</taxon>
        <taxon>Panpulmonata</taxon>
        <taxon>Sacoglossa</taxon>
        <taxon>Placobranchoidea</taxon>
        <taxon>Plakobranchidae</taxon>
        <taxon>Elysia</taxon>
    </lineage>
</organism>
<protein>
    <submittedName>
        <fullName evidence="1">Uncharacterized protein</fullName>
    </submittedName>
</protein>
<accession>A0A433TBH9</accession>
<evidence type="ECO:0000313" key="2">
    <source>
        <dbReference type="Proteomes" id="UP000271974"/>
    </source>
</evidence>
<sequence>LVVDLSVSVCVGFPDHLVHLLVREFLAQVGHHVPELGGRDETVAVLVKHPERFPQLLLGVSILHLPRHHGQELREIDHRQLTISVNLVDHVLQLGLRRVLAQRAHHSSQLFRGDGAVAVLVEQAESLFEFCD</sequence>
<dbReference type="AlphaFoldDB" id="A0A433TBH9"/>
<dbReference type="OrthoDB" id="10603979at2759"/>
<evidence type="ECO:0000313" key="1">
    <source>
        <dbReference type="EMBL" id="RUS78963.1"/>
    </source>
</evidence>
<reference evidence="1 2" key="1">
    <citation type="submission" date="2019-01" db="EMBL/GenBank/DDBJ databases">
        <title>A draft genome assembly of the solar-powered sea slug Elysia chlorotica.</title>
        <authorList>
            <person name="Cai H."/>
            <person name="Li Q."/>
            <person name="Fang X."/>
            <person name="Li J."/>
            <person name="Curtis N.E."/>
            <person name="Altenburger A."/>
            <person name="Shibata T."/>
            <person name="Feng M."/>
            <person name="Maeda T."/>
            <person name="Schwartz J.A."/>
            <person name="Shigenobu S."/>
            <person name="Lundholm N."/>
            <person name="Nishiyama T."/>
            <person name="Yang H."/>
            <person name="Hasebe M."/>
            <person name="Li S."/>
            <person name="Pierce S.K."/>
            <person name="Wang J."/>
        </authorList>
    </citation>
    <scope>NUCLEOTIDE SEQUENCE [LARGE SCALE GENOMIC DNA]</scope>
    <source>
        <strain evidence="1">EC2010</strain>
        <tissue evidence="1">Whole organism of an adult</tissue>
    </source>
</reference>
<proteinExistence type="predicted"/>
<gene>
    <name evidence="1" type="ORF">EGW08_013265</name>
</gene>